<evidence type="ECO:0000313" key="5">
    <source>
        <dbReference type="EMBL" id="AWS00954.1"/>
    </source>
</evidence>
<dbReference type="GO" id="GO:0009611">
    <property type="term" value="P:response to wounding"/>
    <property type="evidence" value="ECO:0007669"/>
    <property type="project" value="UniProtKB-UniRule"/>
</dbReference>
<comment type="function">
    <text evidence="2">Repressor of jasmonate responses.</text>
</comment>
<sequence length="254" mass="28931">MACNSTVEKNQNFTSSKDVEKNINDQDYIWSCRWENYRHEGPSNLKQKMKGTFQSTELMDQKNIFRNYKRKRKDESRSSSSSTSKFIRTNSPSIPLIPPRASASTGGFRRVSFLERALFPGVNVDAVLPAPTPTEESKTAPLTIFYAGVINVYDDVPLDKAHAIMLMATQSCLSPSPPIIFKHLTKSDDDVVKSESPSSLCSWINQQDLPISRRQSLRSFLDKRRNRIISKYPYEGLKMTDKQEMQDKSFSSIV</sequence>
<dbReference type="InterPro" id="IPR040390">
    <property type="entry name" value="TIFY/JAZ"/>
</dbReference>
<dbReference type="PANTHER" id="PTHR33077">
    <property type="entry name" value="PROTEIN TIFY 4A-RELATED-RELATED"/>
    <property type="match status" value="1"/>
</dbReference>
<feature type="compositionally biased region" description="Low complexity" evidence="3">
    <location>
        <begin position="78"/>
        <end position="91"/>
    </location>
</feature>
<dbReference type="GO" id="GO:0005634">
    <property type="term" value="C:nucleus"/>
    <property type="evidence" value="ECO:0007669"/>
    <property type="project" value="UniProtKB-SubCell"/>
</dbReference>
<reference evidence="5" key="1">
    <citation type="journal article" date="2018" name="Metab. Eng.">
        <title>An engineered combinatorial module of transcription factors boosts production of monoterpenoid indole alkaloids in Catharanthus roseus.</title>
        <authorList>
            <person name="Schweizer F."/>
            <person name="Colinas M."/>
            <person name="Pollier J."/>
            <person name="Van Moerkercke A."/>
            <person name="Bossche R.V."/>
            <person name="de Clercq R."/>
            <person name="Goossens A."/>
        </authorList>
    </citation>
    <scope>NUCLEOTIDE SEQUENCE</scope>
</reference>
<evidence type="ECO:0000256" key="3">
    <source>
        <dbReference type="SAM" id="MobiDB-lite"/>
    </source>
</evidence>
<protein>
    <recommendedName>
        <fullName evidence="2">Protein TIFY</fullName>
    </recommendedName>
    <alternativeName>
        <fullName evidence="2">Jasmonate ZIM domain-containing protein</fullName>
    </alternativeName>
</protein>
<keyword evidence="2" id="KW-0539">Nucleus</keyword>
<dbReference type="GO" id="GO:2000022">
    <property type="term" value="P:regulation of jasmonic acid mediated signaling pathway"/>
    <property type="evidence" value="ECO:0007669"/>
    <property type="project" value="UniProtKB-UniRule"/>
</dbReference>
<dbReference type="PROSITE" id="PS51320">
    <property type="entry name" value="TIFY"/>
    <property type="match status" value="1"/>
</dbReference>
<dbReference type="Pfam" id="PF06200">
    <property type="entry name" value="tify"/>
    <property type="match status" value="1"/>
</dbReference>
<keyword evidence="2" id="KW-1184">Jasmonic acid signaling pathway</keyword>
<name>A0A2U9IY58_CATRO</name>
<organism evidence="5">
    <name type="scientific">Catharanthus roseus</name>
    <name type="common">Madagascar periwinkle</name>
    <name type="synonym">Vinca rosea</name>
    <dbReference type="NCBI Taxonomy" id="4058"/>
    <lineage>
        <taxon>Eukaryota</taxon>
        <taxon>Viridiplantae</taxon>
        <taxon>Streptophyta</taxon>
        <taxon>Embryophyta</taxon>
        <taxon>Tracheophyta</taxon>
        <taxon>Spermatophyta</taxon>
        <taxon>Magnoliopsida</taxon>
        <taxon>eudicotyledons</taxon>
        <taxon>Gunneridae</taxon>
        <taxon>Pentapetalae</taxon>
        <taxon>asterids</taxon>
        <taxon>lamiids</taxon>
        <taxon>Gentianales</taxon>
        <taxon>Apocynaceae</taxon>
        <taxon>Rauvolfioideae</taxon>
        <taxon>Vinceae</taxon>
        <taxon>Catharanthinae</taxon>
        <taxon>Catharanthus</taxon>
    </lineage>
</organism>
<evidence type="ECO:0000259" key="4">
    <source>
        <dbReference type="PROSITE" id="PS51320"/>
    </source>
</evidence>
<dbReference type="SMART" id="SM00979">
    <property type="entry name" value="TIFY"/>
    <property type="match status" value="1"/>
</dbReference>
<evidence type="ECO:0000256" key="1">
    <source>
        <dbReference type="ARBA" id="ARBA00008614"/>
    </source>
</evidence>
<comment type="domain">
    <text evidence="2">The jas domain is required for interaction with COI1.</text>
</comment>
<feature type="region of interest" description="Disordered" evidence="3">
    <location>
        <begin position="64"/>
        <end position="92"/>
    </location>
</feature>
<dbReference type="AlphaFoldDB" id="A0A2U9IY58"/>
<dbReference type="InterPro" id="IPR018467">
    <property type="entry name" value="CCT_CS"/>
</dbReference>
<proteinExistence type="evidence at transcript level"/>
<dbReference type="Pfam" id="PF09425">
    <property type="entry name" value="Jas_motif"/>
    <property type="match status" value="1"/>
</dbReference>
<comment type="similarity">
    <text evidence="1 2">Belongs to the TIFY/JAZ family.</text>
</comment>
<feature type="domain" description="Tify" evidence="4">
    <location>
        <begin position="135"/>
        <end position="170"/>
    </location>
</feature>
<comment type="subcellular location">
    <subcellularLocation>
        <location evidence="2">Nucleus</location>
    </subcellularLocation>
</comment>
<dbReference type="PANTHER" id="PTHR33077:SF102">
    <property type="entry name" value="PROTEIN TIFY"/>
    <property type="match status" value="1"/>
</dbReference>
<evidence type="ECO:0000256" key="2">
    <source>
        <dbReference type="RuleBase" id="RU369065"/>
    </source>
</evidence>
<dbReference type="InterPro" id="IPR010399">
    <property type="entry name" value="Tify_dom"/>
</dbReference>
<accession>A0A2U9IY58</accession>
<dbReference type="EMBL" id="MG676676">
    <property type="protein sequence ID" value="AWS00954.1"/>
    <property type="molecule type" value="mRNA"/>
</dbReference>
<dbReference type="GO" id="GO:0031347">
    <property type="term" value="P:regulation of defense response"/>
    <property type="evidence" value="ECO:0007669"/>
    <property type="project" value="UniProtKB-UniRule"/>
</dbReference>
<gene>
    <name evidence="5" type="primary">JAZ7</name>
</gene>